<reference evidence="1" key="1">
    <citation type="submission" date="2024-06" db="EMBL/GenBank/DDBJ databases">
        <title>Draft Genome Sequence of Deinococcus sonorensis Type Strain KR-87, a Biofilm Producing Representative of the Genus Deinococcus.</title>
        <authorList>
            <person name="Boren L.S."/>
            <person name="Grosso R.A."/>
            <person name="Hugenberg-Cox A.N."/>
            <person name="Hill J.T.E."/>
            <person name="Albert C.M."/>
            <person name="Tuohy J.M."/>
        </authorList>
    </citation>
    <scope>NUCLEOTIDE SEQUENCE</scope>
    <source>
        <strain evidence="1">KR-87</strain>
    </source>
</reference>
<gene>
    <name evidence="1" type="ORF">ABOD76_19310</name>
</gene>
<evidence type="ECO:0000313" key="1">
    <source>
        <dbReference type="EMBL" id="XBV85553.1"/>
    </source>
</evidence>
<dbReference type="KEGG" id="dsc:ABOD76_19310"/>
<accession>A0AAU7UAY2</accession>
<organism evidence="1">
    <name type="scientific">Deinococcus sonorensis KR-87</name>
    <dbReference type="NCBI Taxonomy" id="694439"/>
    <lineage>
        <taxon>Bacteria</taxon>
        <taxon>Thermotogati</taxon>
        <taxon>Deinococcota</taxon>
        <taxon>Deinococci</taxon>
        <taxon>Deinococcales</taxon>
        <taxon>Deinococcaceae</taxon>
        <taxon>Deinococcus</taxon>
    </lineage>
</organism>
<sequence>MSVARVQAAVDAGDEAGALTLLAALTPLPDEHDEAAALALWLGRPALAAAWAREPLTRAAALLRLGRTAEVLTLLEGQPDSARVQVLRARAEGDEVAALSARQQARAEGDGPALVAAVTLLGERLWRSDPRRALRTLAEGLKVAELLGTAADPHLLAVLALVQREVGSPEKAQRTAQKAFERSRPRSPARVWAWLALQQEADARAEAQSGELDWAQLLASSTSATHA</sequence>
<name>A0AAU7UAY2_9DEIO</name>
<protein>
    <recommendedName>
        <fullName evidence="2">PBS lyase</fullName>
    </recommendedName>
</protein>
<dbReference type="RefSeq" id="WP_350243590.1">
    <property type="nucleotide sequence ID" value="NZ_CP158299.1"/>
</dbReference>
<proteinExistence type="predicted"/>
<evidence type="ECO:0008006" key="2">
    <source>
        <dbReference type="Google" id="ProtNLM"/>
    </source>
</evidence>
<dbReference type="AlphaFoldDB" id="A0AAU7UAY2"/>
<dbReference type="EMBL" id="CP158299">
    <property type="protein sequence ID" value="XBV85553.1"/>
    <property type="molecule type" value="Genomic_DNA"/>
</dbReference>